<dbReference type="Proteomes" id="UP000192477">
    <property type="component" value="Unassembled WGS sequence"/>
</dbReference>
<evidence type="ECO:0000313" key="2">
    <source>
        <dbReference type="Proteomes" id="UP000192477"/>
    </source>
</evidence>
<dbReference type="OrthoDB" id="2187475at2"/>
<protein>
    <submittedName>
        <fullName evidence="1">Uncharacterized protein</fullName>
    </submittedName>
</protein>
<sequence>MGLLNKQTDKKIKKHQEKVEKLREEYKKSPEYPLHMSSVFLQHLNLMSNNMRETEDFGPHCIIEWMDLYKKMAQKHPEEFAPLNIQKIQSSLQKSIECSCDSRLIDIYIKNLKNDQVESFLVIPIMFKFTREKGEQFHGVSAIVTKEQDKILVSICDKAGYLLEDINKIYINKEQKQIKTIYQYKFDATKENIKRITKALRIGRGHIKGSDIFNLFSTYKKDRYPLAKLDKHATEKEFINTVGTSQYLQGNCHVNNLDAALRYLLAPKESTPIDHFITAKMDSGWRDKFKELFLKEIETSNFGKNLNKNDMLNYLTKSYEKYSEEKKQLEIIIDRSKKINTKMKIRKSESRQMNQGISEIFKGKKPSHMPKVNQIFGNQSRC</sequence>
<dbReference type="AlphaFoldDB" id="A0A1V8YLL5"/>
<reference evidence="1 2" key="1">
    <citation type="journal article" date="2017" name="BMC Microbiol.">
        <title>Comparative genomics of Enterococcus spp. isolated from bovine feces.</title>
        <authorList>
            <person name="Beukers A.G."/>
            <person name="Zaheer R."/>
            <person name="Goji N."/>
            <person name="Amoako K.K."/>
            <person name="Chaves A.V."/>
            <person name="Ward M.P."/>
            <person name="McAllister T.A."/>
        </authorList>
    </citation>
    <scope>NUCLEOTIDE SEQUENCE [LARGE SCALE GENOMIC DNA]</scope>
    <source>
        <strain evidence="1 2">F1129D 143</strain>
    </source>
</reference>
<organism evidence="1 2">
    <name type="scientific">Enterococcus villorum</name>
    <dbReference type="NCBI Taxonomy" id="112904"/>
    <lineage>
        <taxon>Bacteria</taxon>
        <taxon>Bacillati</taxon>
        <taxon>Bacillota</taxon>
        <taxon>Bacilli</taxon>
        <taxon>Lactobacillales</taxon>
        <taxon>Enterococcaceae</taxon>
        <taxon>Enterococcus</taxon>
    </lineage>
</organism>
<proteinExistence type="predicted"/>
<name>A0A1V8YLL5_9ENTE</name>
<comment type="caution">
    <text evidence="1">The sequence shown here is derived from an EMBL/GenBank/DDBJ whole genome shotgun (WGS) entry which is preliminary data.</text>
</comment>
<evidence type="ECO:0000313" key="1">
    <source>
        <dbReference type="EMBL" id="OQO68282.1"/>
    </source>
</evidence>
<accession>A0A1V8YLL5</accession>
<dbReference type="EMBL" id="MJEA01000018">
    <property type="protein sequence ID" value="OQO68282.1"/>
    <property type="molecule type" value="Genomic_DNA"/>
</dbReference>
<dbReference type="RefSeq" id="WP_081184855.1">
    <property type="nucleotide sequence ID" value="NZ_MJEB01000034.1"/>
</dbReference>
<gene>
    <name evidence="1" type="ORF">BH747_12315</name>
</gene>